<dbReference type="InterPro" id="IPR046938">
    <property type="entry name" value="DNA_clamp_sf"/>
</dbReference>
<accession>A0A916VFC8</accession>
<gene>
    <name evidence="14" type="ORF">PRECH8_14630</name>
</gene>
<dbReference type="NCBIfam" id="TIGR00663">
    <property type="entry name" value="dnan"/>
    <property type="match status" value="1"/>
</dbReference>
<evidence type="ECO:0000313" key="15">
    <source>
        <dbReference type="Proteomes" id="UP000654993"/>
    </source>
</evidence>
<evidence type="ECO:0000256" key="7">
    <source>
        <dbReference type="ARBA" id="ARBA00022705"/>
    </source>
</evidence>
<dbReference type="GO" id="GO:0005737">
    <property type="term" value="C:cytoplasm"/>
    <property type="evidence" value="ECO:0007669"/>
    <property type="project" value="UniProtKB-SubCell"/>
</dbReference>
<dbReference type="SMART" id="SM00480">
    <property type="entry name" value="POL3Bc"/>
    <property type="match status" value="1"/>
</dbReference>
<dbReference type="Gene3D" id="3.70.10.10">
    <property type="match status" value="1"/>
</dbReference>
<keyword evidence="4 10" id="KW-0963">Cytoplasm</keyword>
<dbReference type="Pfam" id="PF00712">
    <property type="entry name" value="DNA_pol3_beta"/>
    <property type="match status" value="1"/>
</dbReference>
<dbReference type="EMBL" id="BMAQ01000013">
    <property type="protein sequence ID" value="GFR38167.1"/>
    <property type="molecule type" value="Genomic_DNA"/>
</dbReference>
<proteinExistence type="inferred from homology"/>
<dbReference type="Pfam" id="PF02768">
    <property type="entry name" value="DNA_pol3_beta_3"/>
    <property type="match status" value="1"/>
</dbReference>
<dbReference type="GO" id="GO:0008408">
    <property type="term" value="F:3'-5' exonuclease activity"/>
    <property type="evidence" value="ECO:0007669"/>
    <property type="project" value="InterPro"/>
</dbReference>
<evidence type="ECO:0000256" key="1">
    <source>
        <dbReference type="ARBA" id="ARBA00004496"/>
    </source>
</evidence>
<name>A0A916VFC8_9BACL</name>
<dbReference type="PIRSF" id="PIRSF000804">
    <property type="entry name" value="DNA_pol_III_b"/>
    <property type="match status" value="1"/>
</dbReference>
<dbReference type="InterPro" id="IPR001001">
    <property type="entry name" value="DNA_polIII_beta"/>
</dbReference>
<evidence type="ECO:0000256" key="3">
    <source>
        <dbReference type="ARBA" id="ARBA00021035"/>
    </source>
</evidence>
<comment type="similarity">
    <text evidence="2 10">Belongs to the beta sliding clamp family.</text>
</comment>
<evidence type="ECO:0000259" key="12">
    <source>
        <dbReference type="Pfam" id="PF02767"/>
    </source>
</evidence>
<feature type="domain" description="DNA polymerase III beta sliding clamp C-terminal" evidence="13">
    <location>
        <begin position="254"/>
        <end position="376"/>
    </location>
</feature>
<comment type="subcellular location">
    <subcellularLocation>
        <location evidence="1 10">Cytoplasm</location>
    </subcellularLocation>
</comment>
<dbReference type="PANTHER" id="PTHR30478:SF0">
    <property type="entry name" value="BETA SLIDING CLAMP"/>
    <property type="match status" value="1"/>
</dbReference>
<sequence>MKLNIAKHEFNEAISNVSKAVAVKTSIPILSGIKLDADEQGLTLTASDTEISIQSFIPSVQEDQTIIELERAGSVVLPAKFLTEIVKKLPSDIIEIEVFEHFVTMIRAGSSEVQLVGLDPEEFPLLPRLSEEHVLHLSSDMLRTMIRQTAFAASTNENSAILTGILWNIQSNRLKFVATDRHRLASSEVEIQGHEPNSDRPIVIPAKTLNELSKILPENAMIDIVIENNQVLFRMENMLFYSRILDGTYPDTSKIIPTVFKTEFTLDTKQLTDALDRAYLLSREEKTNIVRLVSIDEQTIELSSSSTELGKVTEQIEVEGYRGEPLRIAFNSRYLLDVMKVMDTERVHISFTGAMSPIIVTPEGSDAVLHLILPYRTTN</sequence>
<evidence type="ECO:0000256" key="9">
    <source>
        <dbReference type="ARBA" id="ARBA00023125"/>
    </source>
</evidence>
<dbReference type="RefSeq" id="WP_200966429.1">
    <property type="nucleotide sequence ID" value="NZ_BMAQ01000013.1"/>
</dbReference>
<reference evidence="14" key="2">
    <citation type="journal article" date="2021" name="Data Brief">
        <title>Draft genome sequence data of the facultative, thermophilic, xylanolytic bacterium Paenibacillus sp. strain DA-C8.</title>
        <authorList>
            <person name="Chhe C."/>
            <person name="Uke A."/>
            <person name="Baramee S."/>
            <person name="Ungkulpasvich U."/>
            <person name="Tachaapaikoon C."/>
            <person name="Pason P."/>
            <person name="Waeonukul R."/>
            <person name="Ratanakhanokchai K."/>
            <person name="Kosugi A."/>
        </authorList>
    </citation>
    <scope>NUCLEOTIDE SEQUENCE</scope>
    <source>
        <strain evidence="14">DA-C8</strain>
    </source>
</reference>
<organism evidence="14 15">
    <name type="scientific">Insulibacter thermoxylanivorax</name>
    <dbReference type="NCBI Taxonomy" id="2749268"/>
    <lineage>
        <taxon>Bacteria</taxon>
        <taxon>Bacillati</taxon>
        <taxon>Bacillota</taxon>
        <taxon>Bacilli</taxon>
        <taxon>Bacillales</taxon>
        <taxon>Paenibacillaceae</taxon>
        <taxon>Insulibacter</taxon>
    </lineage>
</organism>
<dbReference type="Proteomes" id="UP000654993">
    <property type="component" value="Unassembled WGS sequence"/>
</dbReference>
<dbReference type="InterPro" id="IPR022634">
    <property type="entry name" value="DNA_polIII_beta_N"/>
</dbReference>
<dbReference type="GO" id="GO:0006271">
    <property type="term" value="P:DNA strand elongation involved in DNA replication"/>
    <property type="evidence" value="ECO:0007669"/>
    <property type="project" value="TreeGrafter"/>
</dbReference>
<evidence type="ECO:0000256" key="10">
    <source>
        <dbReference type="PIRNR" id="PIRNR000804"/>
    </source>
</evidence>
<feature type="domain" description="DNA polymerase III beta sliding clamp N-terminal" evidence="11">
    <location>
        <begin position="1"/>
        <end position="127"/>
    </location>
</feature>
<comment type="subunit">
    <text evidence="10">Forms a ring-shaped head-to-tail homodimer around DNA.</text>
</comment>
<reference evidence="14" key="1">
    <citation type="submission" date="2020-08" db="EMBL/GenBank/DDBJ databases">
        <authorList>
            <person name="Uke A."/>
            <person name="Chhe C."/>
            <person name="Baramee S."/>
            <person name="Kosugi A."/>
        </authorList>
    </citation>
    <scope>NUCLEOTIDE SEQUENCE</scope>
    <source>
        <strain evidence="14">DA-C8</strain>
    </source>
</reference>
<dbReference type="Pfam" id="PF02767">
    <property type="entry name" value="DNA_pol3_beta_2"/>
    <property type="match status" value="1"/>
</dbReference>
<evidence type="ECO:0000256" key="8">
    <source>
        <dbReference type="ARBA" id="ARBA00022932"/>
    </source>
</evidence>
<dbReference type="GO" id="GO:0009360">
    <property type="term" value="C:DNA polymerase III complex"/>
    <property type="evidence" value="ECO:0007669"/>
    <property type="project" value="InterPro"/>
</dbReference>
<keyword evidence="9" id="KW-0238">DNA-binding</keyword>
<keyword evidence="6 10" id="KW-0548">Nucleotidyltransferase</keyword>
<feature type="domain" description="DNA polymerase III beta sliding clamp central" evidence="12">
    <location>
        <begin position="137"/>
        <end position="251"/>
    </location>
</feature>
<dbReference type="CDD" id="cd00140">
    <property type="entry name" value="beta_clamp"/>
    <property type="match status" value="1"/>
</dbReference>
<dbReference type="InterPro" id="IPR022635">
    <property type="entry name" value="DNA_polIII_beta_C"/>
</dbReference>
<comment type="function">
    <text evidence="10">Confers DNA tethering and processivity to DNA polymerases and other proteins. Acts as a clamp, forming a ring around DNA (a reaction catalyzed by the clamp-loading complex) which diffuses in an ATP-independent manner freely and bidirectionally along dsDNA. Initially characterized for its ability to contact the catalytic subunit of DNA polymerase III (Pol III), a complex, multichain enzyme responsible for most of the replicative synthesis in bacteria; Pol III exhibits 3'-5' exonuclease proofreading activity. The beta chain is required for initiation of replication as well as for processivity of DNA replication.</text>
</comment>
<dbReference type="GO" id="GO:0003887">
    <property type="term" value="F:DNA-directed DNA polymerase activity"/>
    <property type="evidence" value="ECO:0007669"/>
    <property type="project" value="UniProtKB-UniRule"/>
</dbReference>
<keyword evidence="8 10" id="KW-0239">DNA-directed DNA polymerase</keyword>
<protein>
    <recommendedName>
        <fullName evidence="3 10">Beta sliding clamp</fullName>
    </recommendedName>
</protein>
<dbReference type="GO" id="GO:0003677">
    <property type="term" value="F:DNA binding"/>
    <property type="evidence" value="ECO:0007669"/>
    <property type="project" value="UniProtKB-UniRule"/>
</dbReference>
<evidence type="ECO:0000259" key="11">
    <source>
        <dbReference type="Pfam" id="PF00712"/>
    </source>
</evidence>
<evidence type="ECO:0000256" key="6">
    <source>
        <dbReference type="ARBA" id="ARBA00022695"/>
    </source>
</evidence>
<dbReference type="InterPro" id="IPR022637">
    <property type="entry name" value="DNA_polIII_beta_cen"/>
</dbReference>
<evidence type="ECO:0000313" key="14">
    <source>
        <dbReference type="EMBL" id="GFR38167.1"/>
    </source>
</evidence>
<keyword evidence="5 10" id="KW-0808">Transferase</keyword>
<evidence type="ECO:0000259" key="13">
    <source>
        <dbReference type="Pfam" id="PF02768"/>
    </source>
</evidence>
<dbReference type="SUPFAM" id="SSF55979">
    <property type="entry name" value="DNA clamp"/>
    <property type="match status" value="3"/>
</dbReference>
<dbReference type="AlphaFoldDB" id="A0A916VFC8"/>
<evidence type="ECO:0000256" key="4">
    <source>
        <dbReference type="ARBA" id="ARBA00022490"/>
    </source>
</evidence>
<evidence type="ECO:0000256" key="5">
    <source>
        <dbReference type="ARBA" id="ARBA00022679"/>
    </source>
</evidence>
<dbReference type="Gene3D" id="3.10.150.10">
    <property type="entry name" value="DNA Polymerase III, subunit A, domain 2"/>
    <property type="match status" value="1"/>
</dbReference>
<comment type="caution">
    <text evidence="14">The sequence shown here is derived from an EMBL/GenBank/DDBJ whole genome shotgun (WGS) entry which is preliminary data.</text>
</comment>
<keyword evidence="15" id="KW-1185">Reference proteome</keyword>
<dbReference type="PANTHER" id="PTHR30478">
    <property type="entry name" value="DNA POLYMERASE III SUBUNIT BETA"/>
    <property type="match status" value="1"/>
</dbReference>
<evidence type="ECO:0000256" key="2">
    <source>
        <dbReference type="ARBA" id="ARBA00010752"/>
    </source>
</evidence>
<keyword evidence="7 10" id="KW-0235">DNA replication</keyword>